<evidence type="ECO:0000259" key="2">
    <source>
        <dbReference type="Pfam" id="PF00496"/>
    </source>
</evidence>
<dbReference type="GO" id="GO:1904680">
    <property type="term" value="F:peptide transmembrane transporter activity"/>
    <property type="evidence" value="ECO:0007669"/>
    <property type="project" value="TreeGrafter"/>
</dbReference>
<dbReference type="SUPFAM" id="SSF53850">
    <property type="entry name" value="Periplasmic binding protein-like II"/>
    <property type="match status" value="1"/>
</dbReference>
<sequence>MGRQRIRIAAAVTACAAVTGLASACGEDIPPTVNYVVDADISSYNANTVDGNADGVLMATTRVLPGFSLLGNAGQVTPDRDIGTVTREPGNRLTLRYEFTPQAAFSDGQPLDCDDLVLAWAAMSGRYPGFTPATTAGYRDIDDVACNPGDKAATVTFAAGRDYRDWLSLFGAGALLPAHVVARTAGIGDVIAPIRTRNAPTVKKIAAAWNTGFDLKPGPIDTATFPASGPYRIDRYSISEGLVLVRNDAWWGDRAATDRVVVWGRGSDPARRLSEGGHDVVDVTAGMIAQDDDTDTGTAAVNASATGAPGDALGVEGLVLSGKGVFGDVRVRRAFASCVPRDALARQFGQGAQMWNLRTLAPADDLAGSLNGEFGRQYLRPDLERTRTLLADAAGTADDGTARPAARTVRIGYLAPTPRWQQMVTAIGESCKRAGITVTDVSSDTIAPGALGTAADALLVANGASFAAAGAADPIRDAYQLRGGDPLDLGNYRNADATRAIDELAVASLESERLGLVRTIERAAWDQVPSIPLFASPRVHRWNDRVGNVVAGLGRNGTGWNMDRWVLR</sequence>
<gene>
    <name evidence="3" type="ORF">GYA93_21040</name>
</gene>
<dbReference type="Gene3D" id="3.40.190.10">
    <property type="entry name" value="Periplasmic binding protein-like II"/>
    <property type="match status" value="1"/>
</dbReference>
<accession>A0A7K3LVB4</accession>
<dbReference type="InterPro" id="IPR039424">
    <property type="entry name" value="SBP_5"/>
</dbReference>
<dbReference type="PANTHER" id="PTHR30290:SF65">
    <property type="entry name" value="MONOACYL PHOSPHATIDYLINOSITOL TETRAMANNOSIDE-BINDING PROTEIN LPQW-RELATED"/>
    <property type="match status" value="1"/>
</dbReference>
<dbReference type="EMBL" id="JAADZU010000095">
    <property type="protein sequence ID" value="NDK92036.1"/>
    <property type="molecule type" value="Genomic_DNA"/>
</dbReference>
<feature type="domain" description="Solute-binding protein family 5" evidence="2">
    <location>
        <begin position="93"/>
        <end position="439"/>
    </location>
</feature>
<evidence type="ECO:0000313" key="3">
    <source>
        <dbReference type="EMBL" id="NDK92036.1"/>
    </source>
</evidence>
<feature type="chain" id="PRO_5029509527" evidence="1">
    <location>
        <begin position="25"/>
        <end position="568"/>
    </location>
</feature>
<dbReference type="GO" id="GO:0015833">
    <property type="term" value="P:peptide transport"/>
    <property type="evidence" value="ECO:0007669"/>
    <property type="project" value="TreeGrafter"/>
</dbReference>
<evidence type="ECO:0000256" key="1">
    <source>
        <dbReference type="SAM" id="SignalP"/>
    </source>
</evidence>
<comment type="caution">
    <text evidence="3">The sequence shown here is derived from an EMBL/GenBank/DDBJ whole genome shotgun (WGS) entry which is preliminary data.</text>
</comment>
<proteinExistence type="predicted"/>
<evidence type="ECO:0000313" key="4">
    <source>
        <dbReference type="Proteomes" id="UP000466307"/>
    </source>
</evidence>
<dbReference type="Pfam" id="PF00496">
    <property type="entry name" value="SBP_bac_5"/>
    <property type="match status" value="1"/>
</dbReference>
<dbReference type="AlphaFoldDB" id="A0A7K3LVB4"/>
<dbReference type="PROSITE" id="PS51257">
    <property type="entry name" value="PROKAR_LIPOPROTEIN"/>
    <property type="match status" value="1"/>
</dbReference>
<keyword evidence="4" id="KW-1185">Reference proteome</keyword>
<feature type="signal peptide" evidence="1">
    <location>
        <begin position="1"/>
        <end position="24"/>
    </location>
</feature>
<dbReference type="InterPro" id="IPR000914">
    <property type="entry name" value="SBP_5_dom"/>
</dbReference>
<organism evidence="3 4">
    <name type="scientific">Gordonia desulfuricans</name>
    <dbReference type="NCBI Taxonomy" id="89051"/>
    <lineage>
        <taxon>Bacteria</taxon>
        <taxon>Bacillati</taxon>
        <taxon>Actinomycetota</taxon>
        <taxon>Actinomycetes</taxon>
        <taxon>Mycobacteriales</taxon>
        <taxon>Gordoniaceae</taxon>
        <taxon>Gordonia</taxon>
    </lineage>
</organism>
<reference evidence="3 4" key="1">
    <citation type="submission" date="2020-01" db="EMBL/GenBank/DDBJ databases">
        <title>Investigation of new actinobacteria for the biodesulphurisation of diesel fuel.</title>
        <authorList>
            <person name="Athi Narayanan S.M."/>
        </authorList>
    </citation>
    <scope>NUCLEOTIDE SEQUENCE [LARGE SCALE GENOMIC DNA]</scope>
    <source>
        <strain evidence="3 4">213E</strain>
    </source>
</reference>
<dbReference type="Gene3D" id="3.90.76.10">
    <property type="entry name" value="Dipeptide-binding Protein, Domain 1"/>
    <property type="match status" value="1"/>
</dbReference>
<protein>
    <submittedName>
        <fullName evidence="3">ABC transporter substrate-binding protein</fullName>
    </submittedName>
</protein>
<dbReference type="Gene3D" id="3.10.105.10">
    <property type="entry name" value="Dipeptide-binding Protein, Domain 3"/>
    <property type="match status" value="1"/>
</dbReference>
<dbReference type="Proteomes" id="UP000466307">
    <property type="component" value="Unassembled WGS sequence"/>
</dbReference>
<name>A0A7K3LVB4_9ACTN</name>
<keyword evidence="1" id="KW-0732">Signal</keyword>
<dbReference type="PANTHER" id="PTHR30290">
    <property type="entry name" value="PERIPLASMIC BINDING COMPONENT OF ABC TRANSPORTER"/>
    <property type="match status" value="1"/>
</dbReference>